<keyword evidence="2" id="KW-1133">Transmembrane helix</keyword>
<organism evidence="3 4">
    <name type="scientific">Orbilia ellipsospora</name>
    <dbReference type="NCBI Taxonomy" id="2528407"/>
    <lineage>
        <taxon>Eukaryota</taxon>
        <taxon>Fungi</taxon>
        <taxon>Dikarya</taxon>
        <taxon>Ascomycota</taxon>
        <taxon>Pezizomycotina</taxon>
        <taxon>Orbiliomycetes</taxon>
        <taxon>Orbiliales</taxon>
        <taxon>Orbiliaceae</taxon>
        <taxon>Orbilia</taxon>
    </lineage>
</organism>
<sequence length="421" mass="46859">MSTFGQGHTVTRQDDIAGPNPRESNQTISSRLTTSSCTARSSTPFTWPLGSRRRRPWQQNMMVSKTPRVLLYIARLVQVFCSILVLAAAIFSVVKFGIQQQEVLVLQDGSDYVDVDYNSLPDGRGDWRPVLLVALSSVSLFVFPLLTTFRRRRVSVVVEVVLLALWCSFMTLYIPTITTPFEPNCLHPKAPFEFLDDHTKETHAIGIDIGRNSTAAPTSSNNSDEDPIKINSDIHTYCIMSQVGVAAGLIVIIFTFLSILLLLLLSYQATDYLIERRALELLQHHALPSMVQQGIAPISNAYQTIANSIPPLRSNQQRPGDEENNNPHDHTHFMGPDDISPISNHNQEKAYSYAPSNYQSTTTGAQTTTTETSGAAGASVLSSSRSYQEQPERSNHDRIRPDPSRPLQLQGWVTQGYEVDR</sequence>
<gene>
    <name evidence="3" type="ORF">TWF694_002890</name>
</gene>
<keyword evidence="4" id="KW-1185">Reference proteome</keyword>
<comment type="caution">
    <text evidence="3">The sequence shown here is derived from an EMBL/GenBank/DDBJ whole genome shotgun (WGS) entry which is preliminary data.</text>
</comment>
<accession>A0AAV9X0W4</accession>
<evidence type="ECO:0000256" key="1">
    <source>
        <dbReference type="SAM" id="MobiDB-lite"/>
    </source>
</evidence>
<evidence type="ECO:0000256" key="2">
    <source>
        <dbReference type="SAM" id="Phobius"/>
    </source>
</evidence>
<keyword evidence="2" id="KW-0812">Transmembrane</keyword>
<feature type="compositionally biased region" description="Basic and acidic residues" evidence="1">
    <location>
        <begin position="319"/>
        <end position="332"/>
    </location>
</feature>
<feature type="transmembrane region" description="Helical" evidence="2">
    <location>
        <begin position="245"/>
        <end position="267"/>
    </location>
</feature>
<reference evidence="3 4" key="1">
    <citation type="submission" date="2019-10" db="EMBL/GenBank/DDBJ databases">
        <authorList>
            <person name="Palmer J.M."/>
        </authorList>
    </citation>
    <scope>NUCLEOTIDE SEQUENCE [LARGE SCALE GENOMIC DNA]</scope>
    <source>
        <strain evidence="3 4">TWF694</strain>
    </source>
</reference>
<feature type="compositionally biased region" description="Basic and acidic residues" evidence="1">
    <location>
        <begin position="390"/>
        <end position="403"/>
    </location>
</feature>
<feature type="compositionally biased region" description="Low complexity" evidence="1">
    <location>
        <begin position="360"/>
        <end position="386"/>
    </location>
</feature>
<feature type="compositionally biased region" description="Polar residues" evidence="1">
    <location>
        <begin position="22"/>
        <end position="33"/>
    </location>
</feature>
<feature type="transmembrane region" description="Helical" evidence="2">
    <location>
        <begin position="69"/>
        <end position="94"/>
    </location>
</feature>
<name>A0AAV9X0W4_9PEZI</name>
<evidence type="ECO:0008006" key="5">
    <source>
        <dbReference type="Google" id="ProtNLM"/>
    </source>
</evidence>
<keyword evidence="2" id="KW-0472">Membrane</keyword>
<dbReference type="AlphaFoldDB" id="A0AAV9X0W4"/>
<protein>
    <recommendedName>
        <fullName evidence="5">MARVEL domain-containing protein</fullName>
    </recommendedName>
</protein>
<feature type="transmembrane region" description="Helical" evidence="2">
    <location>
        <begin position="130"/>
        <end position="149"/>
    </location>
</feature>
<feature type="region of interest" description="Disordered" evidence="1">
    <location>
        <begin position="1"/>
        <end position="33"/>
    </location>
</feature>
<evidence type="ECO:0000313" key="4">
    <source>
        <dbReference type="Proteomes" id="UP001365542"/>
    </source>
</evidence>
<dbReference type="Proteomes" id="UP001365542">
    <property type="component" value="Unassembled WGS sequence"/>
</dbReference>
<dbReference type="EMBL" id="JAVHJO010000012">
    <property type="protein sequence ID" value="KAK6531714.1"/>
    <property type="molecule type" value="Genomic_DNA"/>
</dbReference>
<feature type="region of interest" description="Disordered" evidence="1">
    <location>
        <begin position="310"/>
        <end position="421"/>
    </location>
</feature>
<proteinExistence type="predicted"/>
<feature type="transmembrane region" description="Helical" evidence="2">
    <location>
        <begin position="156"/>
        <end position="174"/>
    </location>
</feature>
<feature type="compositionally biased region" description="Polar residues" evidence="1">
    <location>
        <begin position="1"/>
        <end position="10"/>
    </location>
</feature>
<evidence type="ECO:0000313" key="3">
    <source>
        <dbReference type="EMBL" id="KAK6531714.1"/>
    </source>
</evidence>